<name>A0ABS4ICQ5_9BACI</name>
<keyword evidence="2" id="KW-1185">Reference proteome</keyword>
<comment type="caution">
    <text evidence="1">The sequence shown here is derived from an EMBL/GenBank/DDBJ whole genome shotgun (WGS) entry which is preliminary data.</text>
</comment>
<evidence type="ECO:0000313" key="2">
    <source>
        <dbReference type="Proteomes" id="UP001519345"/>
    </source>
</evidence>
<proteinExistence type="predicted"/>
<evidence type="ECO:0008006" key="3">
    <source>
        <dbReference type="Google" id="ProtNLM"/>
    </source>
</evidence>
<sequence>MGRSFIVILLLAVFFLTGMMYGMDRGNIASTDGLVDQTESNEPERNQGEIVEMEPIEEKELEPSTEGINIEEPNHFTQRAASFLEAGVKGFYEVVVQVLYQVSQLFF</sequence>
<evidence type="ECO:0000313" key="1">
    <source>
        <dbReference type="EMBL" id="MBP1968719.1"/>
    </source>
</evidence>
<dbReference type="RefSeq" id="WP_209461944.1">
    <property type="nucleotide sequence ID" value="NZ_CP110224.1"/>
</dbReference>
<reference evidence="1 2" key="1">
    <citation type="submission" date="2021-03" db="EMBL/GenBank/DDBJ databases">
        <title>Genomic Encyclopedia of Type Strains, Phase IV (KMG-IV): sequencing the most valuable type-strain genomes for metagenomic binning, comparative biology and taxonomic classification.</title>
        <authorList>
            <person name="Goeker M."/>
        </authorList>
    </citation>
    <scope>NUCLEOTIDE SEQUENCE [LARGE SCALE GENOMIC DNA]</scope>
    <source>
        <strain evidence="1 2">DSM 25609</strain>
    </source>
</reference>
<dbReference type="Proteomes" id="UP001519345">
    <property type="component" value="Unassembled WGS sequence"/>
</dbReference>
<organism evidence="1 2">
    <name type="scientific">Virgibacillus natechei</name>
    <dbReference type="NCBI Taxonomy" id="1216297"/>
    <lineage>
        <taxon>Bacteria</taxon>
        <taxon>Bacillati</taxon>
        <taxon>Bacillota</taxon>
        <taxon>Bacilli</taxon>
        <taxon>Bacillales</taxon>
        <taxon>Bacillaceae</taxon>
        <taxon>Virgibacillus</taxon>
    </lineage>
</organism>
<gene>
    <name evidence="1" type="ORF">J2Z83_000813</name>
</gene>
<protein>
    <recommendedName>
        <fullName evidence="3">DUF3679 domain-containing protein</fullName>
    </recommendedName>
</protein>
<accession>A0ABS4ICQ5</accession>
<dbReference type="EMBL" id="JAGGKX010000003">
    <property type="protein sequence ID" value="MBP1968719.1"/>
    <property type="molecule type" value="Genomic_DNA"/>
</dbReference>